<keyword evidence="3" id="KW-1185">Reference proteome</keyword>
<evidence type="ECO:0000313" key="3">
    <source>
        <dbReference type="Proteomes" id="UP000237144"/>
    </source>
</evidence>
<dbReference type="AlphaFoldDB" id="A0A2S5BG03"/>
<evidence type="ECO:0000313" key="2">
    <source>
        <dbReference type="EMBL" id="POY75706.1"/>
    </source>
</evidence>
<reference evidence="2 3" key="1">
    <citation type="journal article" date="2018" name="Front. Microbiol.">
        <title>Prospects for Fungal Bioremediation of Acidic Radioactive Waste Sites: Characterization and Genome Sequence of Rhodotorula taiwanensis MD1149.</title>
        <authorList>
            <person name="Tkavc R."/>
            <person name="Matrosova V.Y."/>
            <person name="Grichenko O.E."/>
            <person name="Gostincar C."/>
            <person name="Volpe R.P."/>
            <person name="Klimenkova P."/>
            <person name="Gaidamakova E.K."/>
            <person name="Zhou C.E."/>
            <person name="Stewart B.J."/>
            <person name="Lyman M.G."/>
            <person name="Malfatti S.A."/>
            <person name="Rubinfeld B."/>
            <person name="Courtot M."/>
            <person name="Singh J."/>
            <person name="Dalgard C.L."/>
            <person name="Hamilton T."/>
            <person name="Frey K.G."/>
            <person name="Gunde-Cimerman N."/>
            <person name="Dugan L."/>
            <person name="Daly M.J."/>
        </authorList>
    </citation>
    <scope>NUCLEOTIDE SEQUENCE [LARGE SCALE GENOMIC DNA]</scope>
    <source>
        <strain evidence="2 3">MD1149</strain>
    </source>
</reference>
<feature type="domain" description="Zn(2)-C6 fungal-type" evidence="1">
    <location>
        <begin position="20"/>
        <end position="57"/>
    </location>
</feature>
<dbReference type="InterPro" id="IPR036864">
    <property type="entry name" value="Zn2-C6_fun-type_DNA-bd_sf"/>
</dbReference>
<dbReference type="OrthoDB" id="39175at2759"/>
<name>A0A2S5BG03_9BASI</name>
<dbReference type="Gene3D" id="4.10.240.10">
    <property type="entry name" value="Zn(2)-C6 fungal-type DNA-binding domain"/>
    <property type="match status" value="1"/>
</dbReference>
<dbReference type="Proteomes" id="UP000237144">
    <property type="component" value="Unassembled WGS sequence"/>
</dbReference>
<comment type="caution">
    <text evidence="2">The sequence shown here is derived from an EMBL/GenBank/DDBJ whole genome shotgun (WGS) entry which is preliminary data.</text>
</comment>
<dbReference type="PROSITE" id="PS50048">
    <property type="entry name" value="ZN2_CY6_FUNGAL_2"/>
    <property type="match status" value="1"/>
</dbReference>
<dbReference type="GO" id="GO:0000981">
    <property type="term" value="F:DNA-binding transcription factor activity, RNA polymerase II-specific"/>
    <property type="evidence" value="ECO:0007669"/>
    <property type="project" value="InterPro"/>
</dbReference>
<evidence type="ECO:0000259" key="1">
    <source>
        <dbReference type="PROSITE" id="PS50048"/>
    </source>
</evidence>
<protein>
    <recommendedName>
        <fullName evidence="1">Zn(2)-C6 fungal-type domain-containing protein</fullName>
    </recommendedName>
</protein>
<dbReference type="SUPFAM" id="SSF57701">
    <property type="entry name" value="Zn2/Cys6 DNA-binding domain"/>
    <property type="match status" value="1"/>
</dbReference>
<sequence>MPRDMVTVGTSAPRDPAVPACETCRLRKVRCHRPEGFEYDTGISCQACTRKGIQCIYVDRPKTRNRSGKILETARARYGTTTPSGAAGVAPRALLPAQEALARQELACSVGSRLFELWLDQAQARTGVPNMDASVLDFSSLLQRYRTVNRRLERLTPVDQLFCRAIYAAAAPVHLPETVHGGSRRSAALQLREEAENFADSLAVWRKPDPAHVTPLLLLYKTHNIDDAKSESALPYLSAAITQTRQLAQRAELAAVAVGAQADTTISWTIVIMDVLGAVERGQRPHLSREEITGFLGQGSASLPILEDLRSSIGGAAEASQELVMRGLSTLVLIAYDTAATAASWDRTRSPLDALWLRLDDVYRWCRDTATFAGVQEEHAGRVYWRYGTLMWATAIAIELSLVNLVDSNSARCTADSAKAGWPATGDIAELDTLSTIARRRVETQLCAYLPHTYGDNGVDSLDIFAFLPGVTCSVSRVLDMAQVLARTPVTDPMLFPIGAADRLRMVDCVLPQIRHLRQGYPSGKLDHTLNLLETEQRQMHELLGAHVNVCHTAAGADYAPSAFPDTCTAADTGVFDFTLAAATGAPGYDYLVNTFPEPAALFPQPTFTSLDATDLSYLSHVPVDTFDPGWSVM</sequence>
<accession>A0A2S5BG03</accession>
<dbReference type="EMBL" id="PJQD01000013">
    <property type="protein sequence ID" value="POY75706.1"/>
    <property type="molecule type" value="Genomic_DNA"/>
</dbReference>
<gene>
    <name evidence="2" type="ORF">BMF94_1329</name>
</gene>
<dbReference type="CDD" id="cd12148">
    <property type="entry name" value="fungal_TF_MHR"/>
    <property type="match status" value="1"/>
</dbReference>
<dbReference type="GO" id="GO:0008270">
    <property type="term" value="F:zinc ion binding"/>
    <property type="evidence" value="ECO:0007669"/>
    <property type="project" value="InterPro"/>
</dbReference>
<dbReference type="Pfam" id="PF00172">
    <property type="entry name" value="Zn_clus"/>
    <property type="match status" value="1"/>
</dbReference>
<proteinExistence type="predicted"/>
<dbReference type="CDD" id="cd00067">
    <property type="entry name" value="GAL4"/>
    <property type="match status" value="1"/>
</dbReference>
<dbReference type="InterPro" id="IPR001138">
    <property type="entry name" value="Zn2Cys6_DnaBD"/>
</dbReference>
<dbReference type="STRING" id="741276.A0A2S5BG03"/>
<organism evidence="2 3">
    <name type="scientific">Rhodotorula taiwanensis</name>
    <dbReference type="NCBI Taxonomy" id="741276"/>
    <lineage>
        <taxon>Eukaryota</taxon>
        <taxon>Fungi</taxon>
        <taxon>Dikarya</taxon>
        <taxon>Basidiomycota</taxon>
        <taxon>Pucciniomycotina</taxon>
        <taxon>Microbotryomycetes</taxon>
        <taxon>Sporidiobolales</taxon>
        <taxon>Sporidiobolaceae</taxon>
        <taxon>Rhodotorula</taxon>
    </lineage>
</organism>
<dbReference type="SMART" id="SM00066">
    <property type="entry name" value="GAL4"/>
    <property type="match status" value="1"/>
</dbReference>